<evidence type="ECO:0000259" key="10">
    <source>
        <dbReference type="PROSITE" id="PS51061"/>
    </source>
</evidence>
<dbReference type="Pfam" id="PF01585">
    <property type="entry name" value="G-patch"/>
    <property type="match status" value="1"/>
</dbReference>
<accession>A0ABD2NIJ5</accession>
<evidence type="ECO:0000256" key="1">
    <source>
        <dbReference type="ARBA" id="ARBA00004123"/>
    </source>
</evidence>
<keyword evidence="5" id="KW-0067">ATP-binding</keyword>
<dbReference type="GO" id="GO:0004386">
    <property type="term" value="F:helicase activity"/>
    <property type="evidence" value="ECO:0007669"/>
    <property type="project" value="UniProtKB-KW"/>
</dbReference>
<dbReference type="GO" id="GO:0003723">
    <property type="term" value="F:RNA binding"/>
    <property type="evidence" value="ECO:0007669"/>
    <property type="project" value="UniProtKB-KW"/>
</dbReference>
<feature type="domain" description="G-patch" evidence="9">
    <location>
        <begin position="169"/>
        <end position="214"/>
    </location>
</feature>
<dbReference type="SUPFAM" id="SSF82708">
    <property type="entry name" value="R3H domain"/>
    <property type="match status" value="1"/>
</dbReference>
<feature type="region of interest" description="Disordered" evidence="8">
    <location>
        <begin position="1"/>
        <end position="38"/>
    </location>
</feature>
<reference evidence="11 12" key="1">
    <citation type="journal article" date="2021" name="BMC Biol.">
        <title>Horizontally acquired antibacterial genes associated with adaptive radiation of ladybird beetles.</title>
        <authorList>
            <person name="Li H.S."/>
            <person name="Tang X.F."/>
            <person name="Huang Y.H."/>
            <person name="Xu Z.Y."/>
            <person name="Chen M.L."/>
            <person name="Du X.Y."/>
            <person name="Qiu B.Y."/>
            <person name="Chen P.T."/>
            <person name="Zhang W."/>
            <person name="Slipinski A."/>
            <person name="Escalona H.E."/>
            <person name="Waterhouse R.M."/>
            <person name="Zwick A."/>
            <person name="Pang H."/>
        </authorList>
    </citation>
    <scope>NUCLEOTIDE SEQUENCE [LARGE SCALE GENOMIC DNA]</scope>
    <source>
        <strain evidence="11">SYSU2018</strain>
    </source>
</reference>
<dbReference type="FunFam" id="3.30.1370.50:FF:000002">
    <property type="entry name" value="Immunoglobulin mu DNA-binding protein 2"/>
    <property type="match status" value="1"/>
</dbReference>
<keyword evidence="12" id="KW-1185">Reference proteome</keyword>
<comment type="subcellular location">
    <subcellularLocation>
        <location evidence="1">Nucleus</location>
    </subcellularLocation>
</comment>
<dbReference type="SMART" id="SM00443">
    <property type="entry name" value="G_patch"/>
    <property type="match status" value="1"/>
</dbReference>
<evidence type="ECO:0000256" key="8">
    <source>
        <dbReference type="SAM" id="MobiDB-lite"/>
    </source>
</evidence>
<dbReference type="SMART" id="SM00393">
    <property type="entry name" value="R3H"/>
    <property type="match status" value="1"/>
</dbReference>
<dbReference type="Pfam" id="PF01424">
    <property type="entry name" value="R3H"/>
    <property type="match status" value="1"/>
</dbReference>
<evidence type="ECO:0000256" key="2">
    <source>
        <dbReference type="ARBA" id="ARBA00022741"/>
    </source>
</evidence>
<keyword evidence="7" id="KW-0539">Nucleus</keyword>
<proteinExistence type="predicted"/>
<feature type="domain" description="R3H" evidence="10">
    <location>
        <begin position="212"/>
        <end position="276"/>
    </location>
</feature>
<name>A0ABD2NIJ5_9CUCU</name>
<organism evidence="11 12">
    <name type="scientific">Cryptolaemus montrouzieri</name>
    <dbReference type="NCBI Taxonomy" id="559131"/>
    <lineage>
        <taxon>Eukaryota</taxon>
        <taxon>Metazoa</taxon>
        <taxon>Ecdysozoa</taxon>
        <taxon>Arthropoda</taxon>
        <taxon>Hexapoda</taxon>
        <taxon>Insecta</taxon>
        <taxon>Pterygota</taxon>
        <taxon>Neoptera</taxon>
        <taxon>Endopterygota</taxon>
        <taxon>Coleoptera</taxon>
        <taxon>Polyphaga</taxon>
        <taxon>Cucujiformia</taxon>
        <taxon>Coccinelloidea</taxon>
        <taxon>Coccinellidae</taxon>
        <taxon>Scymninae</taxon>
        <taxon>Scymnini</taxon>
        <taxon>Cryptolaemus</taxon>
    </lineage>
</organism>
<dbReference type="PROSITE" id="PS51061">
    <property type="entry name" value="R3H"/>
    <property type="match status" value="1"/>
</dbReference>
<keyword evidence="4" id="KW-0347">Helicase</keyword>
<dbReference type="GO" id="GO:0005634">
    <property type="term" value="C:nucleus"/>
    <property type="evidence" value="ECO:0007669"/>
    <property type="project" value="UniProtKB-SubCell"/>
</dbReference>
<evidence type="ECO:0000256" key="3">
    <source>
        <dbReference type="ARBA" id="ARBA00022801"/>
    </source>
</evidence>
<evidence type="ECO:0008006" key="13">
    <source>
        <dbReference type="Google" id="ProtNLM"/>
    </source>
</evidence>
<dbReference type="InterPro" id="IPR001374">
    <property type="entry name" value="R3H_dom"/>
</dbReference>
<dbReference type="Proteomes" id="UP001516400">
    <property type="component" value="Unassembled WGS sequence"/>
</dbReference>
<dbReference type="InterPro" id="IPR036867">
    <property type="entry name" value="R3H_dom_sf"/>
</dbReference>
<keyword evidence="3" id="KW-0378">Hydrolase</keyword>
<gene>
    <name evidence="11" type="ORF">HHI36_013589</name>
</gene>
<evidence type="ECO:0000313" key="12">
    <source>
        <dbReference type="Proteomes" id="UP001516400"/>
    </source>
</evidence>
<dbReference type="AlphaFoldDB" id="A0ABD2NIJ5"/>
<dbReference type="GO" id="GO:0003677">
    <property type="term" value="F:DNA binding"/>
    <property type="evidence" value="ECO:0007669"/>
    <property type="project" value="UniProtKB-ARBA"/>
</dbReference>
<comment type="caution">
    <text evidence="11">The sequence shown here is derived from an EMBL/GenBank/DDBJ whole genome shotgun (WGS) entry which is preliminary data.</text>
</comment>
<keyword evidence="2" id="KW-0547">Nucleotide-binding</keyword>
<feature type="compositionally biased region" description="Basic and acidic residues" evidence="8">
    <location>
        <begin position="1"/>
        <end position="12"/>
    </location>
</feature>
<evidence type="ECO:0000256" key="7">
    <source>
        <dbReference type="ARBA" id="ARBA00023242"/>
    </source>
</evidence>
<dbReference type="PROSITE" id="PS50174">
    <property type="entry name" value="G_PATCH"/>
    <property type="match status" value="1"/>
</dbReference>
<dbReference type="Gene3D" id="3.30.1370.50">
    <property type="entry name" value="R3H-like domain"/>
    <property type="match status" value="1"/>
</dbReference>
<keyword evidence="6" id="KW-0694">RNA-binding</keyword>
<evidence type="ECO:0000256" key="6">
    <source>
        <dbReference type="ARBA" id="ARBA00022884"/>
    </source>
</evidence>
<evidence type="ECO:0000256" key="5">
    <source>
        <dbReference type="ARBA" id="ARBA00022840"/>
    </source>
</evidence>
<protein>
    <recommendedName>
        <fullName evidence="13">NF-kappa-B-repressing factor</fullName>
    </recommendedName>
</protein>
<evidence type="ECO:0000256" key="4">
    <source>
        <dbReference type="ARBA" id="ARBA00022806"/>
    </source>
</evidence>
<sequence>MEIPTESKRKFMEPSPTGPSSIKFIKSEDRESASAPLPDQHKCDRLVDTVFEQPGIRGQLIIYNAGSSDNPLVLLQNSLSVLELQCTIEQDFKTLGYNFCIGNEIICTSGNRKFDNKQEAKHELAKEALDTLRKDCFVLTRIRDHTDVKESDLVKSGNSVQSDSNFNKPGSMAHNMMLKMGWSGGGLGSKEQGRVDNVQVYENIERRGFGNKNILKEVTKILRDFSNSNKFTILAFDSSFTKTEREAIHKTARRLNLKSKSEGKGDDRRITVSRKINRWDIVRDLLKAGCESSSYILDVPENFRHMLK</sequence>
<evidence type="ECO:0000313" key="11">
    <source>
        <dbReference type="EMBL" id="KAL3278252.1"/>
    </source>
</evidence>
<dbReference type="InterPro" id="IPR000467">
    <property type="entry name" value="G_patch_dom"/>
</dbReference>
<dbReference type="GO" id="GO:0016787">
    <property type="term" value="F:hydrolase activity"/>
    <property type="evidence" value="ECO:0007669"/>
    <property type="project" value="UniProtKB-KW"/>
</dbReference>
<dbReference type="GO" id="GO:0005524">
    <property type="term" value="F:ATP binding"/>
    <property type="evidence" value="ECO:0007669"/>
    <property type="project" value="UniProtKB-KW"/>
</dbReference>
<dbReference type="EMBL" id="JABFTP020000103">
    <property type="protein sequence ID" value="KAL3278252.1"/>
    <property type="molecule type" value="Genomic_DNA"/>
</dbReference>
<evidence type="ECO:0000259" key="9">
    <source>
        <dbReference type="PROSITE" id="PS50174"/>
    </source>
</evidence>